<evidence type="ECO:0000256" key="5">
    <source>
        <dbReference type="ARBA" id="ARBA00022825"/>
    </source>
</evidence>
<evidence type="ECO:0000259" key="12">
    <source>
        <dbReference type="Pfam" id="PF02983"/>
    </source>
</evidence>
<dbReference type="InterPro" id="IPR004236">
    <property type="entry name" value="Pept_S1_alpha_lytic"/>
</dbReference>
<feature type="active site" description="Charge relay system" evidence="8">
    <location>
        <position position="234"/>
    </location>
</feature>
<keyword evidence="2 13" id="KW-0645">Protease</keyword>
<dbReference type="CDD" id="cd21112">
    <property type="entry name" value="alphaLP-like"/>
    <property type="match status" value="1"/>
</dbReference>
<comment type="caution">
    <text evidence="13">The sequence shown here is derived from an EMBL/GenBank/DDBJ whole genome shotgun (WGS) entry which is preliminary data.</text>
</comment>
<proteinExistence type="inferred from homology"/>
<protein>
    <submittedName>
        <fullName evidence="13">Trypsin-like serine protease</fullName>
    </submittedName>
</protein>
<dbReference type="GO" id="GO:0006508">
    <property type="term" value="P:proteolysis"/>
    <property type="evidence" value="ECO:0007669"/>
    <property type="project" value="UniProtKB-KW"/>
</dbReference>
<dbReference type="RefSeq" id="WP_131890810.1">
    <property type="nucleotide sequence ID" value="NZ_SMKU01000027.1"/>
</dbReference>
<evidence type="ECO:0000256" key="6">
    <source>
        <dbReference type="ARBA" id="ARBA00023145"/>
    </source>
</evidence>
<dbReference type="InterPro" id="IPR043504">
    <property type="entry name" value="Peptidase_S1_PA_chymotrypsin"/>
</dbReference>
<dbReference type="PROSITE" id="PS00135">
    <property type="entry name" value="TRYPSIN_SER"/>
    <property type="match status" value="1"/>
</dbReference>
<keyword evidence="6" id="KW-0865">Zymogen</keyword>
<dbReference type="SUPFAM" id="SSF50494">
    <property type="entry name" value="Trypsin-like serine proteases"/>
    <property type="match status" value="1"/>
</dbReference>
<accession>A0A4V6PF67</accession>
<feature type="signal peptide" evidence="10">
    <location>
        <begin position="1"/>
        <end position="27"/>
    </location>
</feature>
<evidence type="ECO:0000256" key="9">
    <source>
        <dbReference type="PIRSR" id="PIRSR001134-2"/>
    </source>
</evidence>
<keyword evidence="14" id="KW-1185">Reference proteome</keyword>
<keyword evidence="3 10" id="KW-0732">Signal</keyword>
<feature type="chain" id="PRO_5038361945" evidence="10">
    <location>
        <begin position="28"/>
        <end position="352"/>
    </location>
</feature>
<dbReference type="InterPro" id="IPR001316">
    <property type="entry name" value="Pept_S1A_streptogrisin"/>
</dbReference>
<feature type="active site" description="Charge relay system" evidence="8">
    <location>
        <position position="307"/>
    </location>
</feature>
<evidence type="ECO:0000256" key="8">
    <source>
        <dbReference type="PIRSR" id="PIRSR001134-1"/>
    </source>
</evidence>
<evidence type="ECO:0000259" key="11">
    <source>
        <dbReference type="Pfam" id="PF00089"/>
    </source>
</evidence>
<evidence type="ECO:0000313" key="14">
    <source>
        <dbReference type="Proteomes" id="UP000294513"/>
    </source>
</evidence>
<dbReference type="InterPro" id="IPR009003">
    <property type="entry name" value="Peptidase_S1_PA"/>
</dbReference>
<comment type="similarity">
    <text evidence="1">Belongs to the peptidase S1 family.</text>
</comment>
<gene>
    <name evidence="13" type="ORF">E1298_08625</name>
</gene>
<dbReference type="InterPro" id="IPR035070">
    <property type="entry name" value="Streptogrisin_prodomain"/>
</dbReference>
<dbReference type="GO" id="GO:0004252">
    <property type="term" value="F:serine-type endopeptidase activity"/>
    <property type="evidence" value="ECO:0007669"/>
    <property type="project" value="InterPro"/>
</dbReference>
<dbReference type="Pfam" id="PF02983">
    <property type="entry name" value="Pro_Al_protease"/>
    <property type="match status" value="1"/>
</dbReference>
<dbReference type="GO" id="GO:0005576">
    <property type="term" value="C:extracellular region"/>
    <property type="evidence" value="ECO:0007669"/>
    <property type="project" value="InterPro"/>
</dbReference>
<keyword evidence="7 9" id="KW-1015">Disulfide bond</keyword>
<keyword evidence="4" id="KW-0378">Hydrolase</keyword>
<evidence type="ECO:0000256" key="10">
    <source>
        <dbReference type="SAM" id="SignalP"/>
    </source>
</evidence>
<reference evidence="13 14" key="1">
    <citation type="submission" date="2019-03" db="EMBL/GenBank/DDBJ databases">
        <title>Draft genome sequences of novel Actinobacteria.</title>
        <authorList>
            <person name="Sahin N."/>
            <person name="Ay H."/>
            <person name="Saygin H."/>
        </authorList>
    </citation>
    <scope>NUCLEOTIDE SEQUENCE [LARGE SCALE GENOMIC DNA]</scope>
    <source>
        <strain evidence="13 14">H3C3</strain>
    </source>
</reference>
<dbReference type="Gene3D" id="3.30.300.50">
    <property type="match status" value="2"/>
</dbReference>
<name>A0A4V6PF67_9ACTN</name>
<sequence>MNRGMHLKRVATPLLSAAALITLPAFGTVSATADTHSAGTVRQAQLPQEKLADRLTGRLGSQHAGSYIDGTGNLVVNVTSAAAARQVTAAGAKARIVDHGIRPLTDSKTRLDRLAGTKGAVGLTWGIDVVSNTVVVSVPKSDNDAATKAFVKRATSMGKTVQIKRVPAAPRPMVAPGDAIISGGARCSVSAIGVKGGTDYLVTAGHCTKAYATWTTRDGQSIGSRDVSSFPGNDYGTIQVTNTSLQNNNAQLTTVGRPAVGSQIQKKGSTTGTTSGTIRGYDRTVNYQEGTVTGLIETTACTQPGDSGGSLQSGTTAVGIVSGGTTGACRANYQSYFQPLDEALQAGGLTLK</sequence>
<dbReference type="OrthoDB" id="3457730at2"/>
<feature type="domain" description="Peptidase S1" evidence="11">
    <location>
        <begin position="194"/>
        <end position="342"/>
    </location>
</feature>
<dbReference type="InterPro" id="IPR001254">
    <property type="entry name" value="Trypsin_dom"/>
</dbReference>
<feature type="active site" description="Charge relay system" evidence="8">
    <location>
        <position position="206"/>
    </location>
</feature>
<dbReference type="Gene3D" id="2.40.10.10">
    <property type="entry name" value="Trypsin-like serine proteases"/>
    <property type="match status" value="2"/>
</dbReference>
<feature type="disulfide bond" evidence="9">
    <location>
        <begin position="301"/>
        <end position="329"/>
    </location>
</feature>
<dbReference type="Pfam" id="PF00089">
    <property type="entry name" value="Trypsin"/>
    <property type="match status" value="1"/>
</dbReference>
<evidence type="ECO:0000256" key="2">
    <source>
        <dbReference type="ARBA" id="ARBA00022670"/>
    </source>
</evidence>
<evidence type="ECO:0000256" key="3">
    <source>
        <dbReference type="ARBA" id="ARBA00022729"/>
    </source>
</evidence>
<dbReference type="InterPro" id="IPR018114">
    <property type="entry name" value="TRYPSIN_HIS"/>
</dbReference>
<evidence type="ECO:0000313" key="13">
    <source>
        <dbReference type="EMBL" id="TDD93707.1"/>
    </source>
</evidence>
<evidence type="ECO:0000256" key="1">
    <source>
        <dbReference type="ARBA" id="ARBA00007664"/>
    </source>
</evidence>
<dbReference type="Proteomes" id="UP000294513">
    <property type="component" value="Unassembled WGS sequence"/>
</dbReference>
<feature type="domain" description="Peptidase S1A alpha-lytic prodomain" evidence="12">
    <location>
        <begin position="103"/>
        <end position="154"/>
    </location>
</feature>
<dbReference type="EMBL" id="SMKU01000027">
    <property type="protein sequence ID" value="TDD93707.1"/>
    <property type="molecule type" value="Genomic_DNA"/>
</dbReference>
<dbReference type="PROSITE" id="PS00134">
    <property type="entry name" value="TRYPSIN_HIS"/>
    <property type="match status" value="1"/>
</dbReference>
<dbReference type="PIRSF" id="PIRSF001134">
    <property type="entry name" value="Streptogrisin"/>
    <property type="match status" value="1"/>
</dbReference>
<keyword evidence="5" id="KW-0720">Serine protease</keyword>
<evidence type="ECO:0000256" key="4">
    <source>
        <dbReference type="ARBA" id="ARBA00022801"/>
    </source>
</evidence>
<feature type="disulfide bond" evidence="9">
    <location>
        <begin position="187"/>
        <end position="207"/>
    </location>
</feature>
<organism evidence="13 14">
    <name type="scientific">Actinomadura rubrisoli</name>
    <dbReference type="NCBI Taxonomy" id="2530368"/>
    <lineage>
        <taxon>Bacteria</taxon>
        <taxon>Bacillati</taxon>
        <taxon>Actinomycetota</taxon>
        <taxon>Actinomycetes</taxon>
        <taxon>Streptosporangiales</taxon>
        <taxon>Thermomonosporaceae</taxon>
        <taxon>Actinomadura</taxon>
    </lineage>
</organism>
<dbReference type="AlphaFoldDB" id="A0A4V6PF67"/>
<dbReference type="InterPro" id="IPR033116">
    <property type="entry name" value="TRYPSIN_SER"/>
</dbReference>
<dbReference type="PRINTS" id="PR00861">
    <property type="entry name" value="ALYTICPTASE"/>
</dbReference>
<evidence type="ECO:0000256" key="7">
    <source>
        <dbReference type="ARBA" id="ARBA00023157"/>
    </source>
</evidence>